<keyword evidence="3" id="KW-1185">Reference proteome</keyword>
<comment type="caution">
    <text evidence="2">The sequence shown here is derived from an EMBL/GenBank/DDBJ whole genome shotgun (WGS) entry which is preliminary data.</text>
</comment>
<gene>
    <name evidence="2" type="ORF">AB7P39_02715</name>
</gene>
<evidence type="ECO:0008006" key="4">
    <source>
        <dbReference type="Google" id="ProtNLM"/>
    </source>
</evidence>
<sequence length="69" mass="7901">MTTMMIADEPKRGRPTRGASPSTPVTVRLTREERDAAVRRGWEEGMVLSETIRAALLYWMSAPRDERRP</sequence>
<evidence type="ECO:0000313" key="3">
    <source>
        <dbReference type="Proteomes" id="UP001589643"/>
    </source>
</evidence>
<accession>A0ABV5EP55</accession>
<reference evidence="2 3" key="1">
    <citation type="submission" date="2024-08" db="EMBL/GenBank/DDBJ databases">
        <title>Heavy metals resistant antinobacteria isolated from wastewater.</title>
        <authorList>
            <person name="Roman Ponce B."/>
            <person name="Blanco Mercado M.A."/>
            <person name="Avila Aldana I.N."/>
            <person name="Morales Arrieta S."/>
        </authorList>
    </citation>
    <scope>NUCLEOTIDE SEQUENCE [LARGE SCALE GENOMIC DNA]</scope>
    <source>
        <strain evidence="3">sma-1</strain>
    </source>
</reference>
<evidence type="ECO:0000313" key="2">
    <source>
        <dbReference type="EMBL" id="MFB8891750.1"/>
    </source>
</evidence>
<dbReference type="Proteomes" id="UP001589643">
    <property type="component" value="Unassembled WGS sequence"/>
</dbReference>
<evidence type="ECO:0000256" key="1">
    <source>
        <dbReference type="SAM" id="MobiDB-lite"/>
    </source>
</evidence>
<protein>
    <recommendedName>
        <fullName evidence="4">Ribbon-helix-helix protein CopG domain-containing protein</fullName>
    </recommendedName>
</protein>
<dbReference type="RefSeq" id="WP_114588900.1">
    <property type="nucleotide sequence ID" value="NZ_JBHLHV010000001.1"/>
</dbReference>
<feature type="region of interest" description="Disordered" evidence="1">
    <location>
        <begin position="1"/>
        <end position="26"/>
    </location>
</feature>
<proteinExistence type="predicted"/>
<name>A0ABV5EP55_9MICO</name>
<organism evidence="2 3">
    <name type="scientific">Microbacterium plantarum</name>
    <dbReference type="NCBI Taxonomy" id="1816425"/>
    <lineage>
        <taxon>Bacteria</taxon>
        <taxon>Bacillati</taxon>
        <taxon>Actinomycetota</taxon>
        <taxon>Actinomycetes</taxon>
        <taxon>Micrococcales</taxon>
        <taxon>Microbacteriaceae</taxon>
        <taxon>Microbacterium</taxon>
    </lineage>
</organism>
<dbReference type="EMBL" id="JBHLHV010000001">
    <property type="protein sequence ID" value="MFB8891750.1"/>
    <property type="molecule type" value="Genomic_DNA"/>
</dbReference>